<dbReference type="GO" id="GO:0006310">
    <property type="term" value="P:DNA recombination"/>
    <property type="evidence" value="ECO:0007669"/>
    <property type="project" value="TreeGrafter"/>
</dbReference>
<keyword evidence="2" id="KW-0067">ATP-binding</keyword>
<protein>
    <recommendedName>
        <fullName evidence="3">AAA+ ATPase domain-containing protein</fullName>
    </recommendedName>
</protein>
<dbReference type="InterPro" id="IPR041451">
    <property type="entry name" value="RecD2_SH13"/>
</dbReference>
<dbReference type="PANTHER" id="PTHR43788">
    <property type="entry name" value="DNA2/NAM7 HELICASE FAMILY MEMBER"/>
    <property type="match status" value="1"/>
</dbReference>
<feature type="domain" description="AAA+ ATPase" evidence="3">
    <location>
        <begin position="39"/>
        <end position="184"/>
    </location>
</feature>
<dbReference type="CDD" id="cd17933">
    <property type="entry name" value="DEXSc_RecD-like"/>
    <property type="match status" value="1"/>
</dbReference>
<dbReference type="Pfam" id="PF18335">
    <property type="entry name" value="SH3_13"/>
    <property type="match status" value="1"/>
</dbReference>
<evidence type="ECO:0000259" key="3">
    <source>
        <dbReference type="SMART" id="SM00382"/>
    </source>
</evidence>
<gene>
    <name evidence="4" type="ORF">S06H3_16760</name>
</gene>
<keyword evidence="1" id="KW-0547">Nucleotide-binding</keyword>
<dbReference type="GO" id="GO:0005524">
    <property type="term" value="F:ATP binding"/>
    <property type="evidence" value="ECO:0007669"/>
    <property type="project" value="UniProtKB-KW"/>
</dbReference>
<comment type="caution">
    <text evidence="4">The sequence shown here is derived from an EMBL/GenBank/DDBJ whole genome shotgun (WGS) entry which is preliminary data.</text>
</comment>
<proteinExistence type="predicted"/>
<feature type="non-terminal residue" evidence="4">
    <location>
        <position position="357"/>
    </location>
</feature>
<dbReference type="SMART" id="SM00382">
    <property type="entry name" value="AAA"/>
    <property type="match status" value="1"/>
</dbReference>
<dbReference type="Gene3D" id="3.40.50.300">
    <property type="entry name" value="P-loop containing nucleotide triphosphate hydrolases"/>
    <property type="match status" value="2"/>
</dbReference>
<organism evidence="4">
    <name type="scientific">marine sediment metagenome</name>
    <dbReference type="NCBI Taxonomy" id="412755"/>
    <lineage>
        <taxon>unclassified sequences</taxon>
        <taxon>metagenomes</taxon>
        <taxon>ecological metagenomes</taxon>
    </lineage>
</organism>
<dbReference type="Pfam" id="PF13245">
    <property type="entry name" value="AAA_19"/>
    <property type="match status" value="1"/>
</dbReference>
<name>X1K8L8_9ZZZZ</name>
<dbReference type="InterPro" id="IPR027417">
    <property type="entry name" value="P-loop_NTPase"/>
</dbReference>
<dbReference type="GO" id="GO:0017116">
    <property type="term" value="F:single-stranded DNA helicase activity"/>
    <property type="evidence" value="ECO:0007669"/>
    <property type="project" value="TreeGrafter"/>
</dbReference>
<accession>X1K8L8</accession>
<dbReference type="SUPFAM" id="SSF52540">
    <property type="entry name" value="P-loop containing nucleoside triphosphate hydrolases"/>
    <property type="match status" value="2"/>
</dbReference>
<dbReference type="AlphaFoldDB" id="X1K8L8"/>
<dbReference type="Gene3D" id="2.30.30.940">
    <property type="match status" value="1"/>
</dbReference>
<sequence>NSPKQLPQIDIEKAIEWVQRVNRIELAEMQKEALRKAVTGKVMVITGGPGTGKTTLVNSIIKILGKKEQCIVLASPTGRAAKRLSEVTGREAKTIHRLLEFSPSEGGFKRNGENPLDADLVIIDEVSMVDILLMNHLLKAIPPLATLLLVGDADQLPSVGPGNVLKDIIASERVDTIRLTEIFRQAQESLIVVNAHRVNRGEHLQLKTSPGQQDNLYFINREEPEEVLAVIKELCKRRLPSAFHLDPLEDIQVMTPMHRGTVGVANLNAELQSLLNPNGKAVARGGRLFRVNDKVMQIKNNYEKETFNGDIGRIFGIDLEEQKLMVKFEDRVLDYDWSELDELVLAYAISIHKSQGS</sequence>
<evidence type="ECO:0000313" key="4">
    <source>
        <dbReference type="EMBL" id="GAI02938.1"/>
    </source>
</evidence>
<reference evidence="4" key="1">
    <citation type="journal article" date="2014" name="Front. Microbiol.">
        <title>High frequency of phylogenetically diverse reductive dehalogenase-homologous genes in deep subseafloor sedimentary metagenomes.</title>
        <authorList>
            <person name="Kawai M."/>
            <person name="Futagami T."/>
            <person name="Toyoda A."/>
            <person name="Takaki Y."/>
            <person name="Nishi S."/>
            <person name="Hori S."/>
            <person name="Arai W."/>
            <person name="Tsubouchi T."/>
            <person name="Morono Y."/>
            <person name="Uchiyama I."/>
            <person name="Ito T."/>
            <person name="Fujiyama A."/>
            <person name="Inagaki F."/>
            <person name="Takami H."/>
        </authorList>
    </citation>
    <scope>NUCLEOTIDE SEQUENCE</scope>
    <source>
        <strain evidence="4">Expedition CK06-06</strain>
    </source>
</reference>
<dbReference type="GO" id="GO:0009338">
    <property type="term" value="C:exodeoxyribonuclease V complex"/>
    <property type="evidence" value="ECO:0007669"/>
    <property type="project" value="TreeGrafter"/>
</dbReference>
<dbReference type="InterPro" id="IPR003593">
    <property type="entry name" value="AAA+_ATPase"/>
</dbReference>
<dbReference type="PANTHER" id="PTHR43788:SF6">
    <property type="entry name" value="DNA HELICASE B"/>
    <property type="match status" value="1"/>
</dbReference>
<evidence type="ECO:0000256" key="2">
    <source>
        <dbReference type="ARBA" id="ARBA00022840"/>
    </source>
</evidence>
<evidence type="ECO:0000256" key="1">
    <source>
        <dbReference type="ARBA" id="ARBA00022741"/>
    </source>
</evidence>
<feature type="non-terminal residue" evidence="4">
    <location>
        <position position="1"/>
    </location>
</feature>
<dbReference type="EMBL" id="BARV01008321">
    <property type="protein sequence ID" value="GAI02938.1"/>
    <property type="molecule type" value="Genomic_DNA"/>
</dbReference>
<dbReference type="InterPro" id="IPR050534">
    <property type="entry name" value="Coronavir_polyprotein_1ab"/>
</dbReference>